<feature type="transmembrane region" description="Helical" evidence="1">
    <location>
        <begin position="47"/>
        <end position="67"/>
    </location>
</feature>
<accession>A0ABP6WRR6</accession>
<keyword evidence="1" id="KW-0812">Transmembrane</keyword>
<dbReference type="RefSeq" id="WP_344840057.1">
    <property type="nucleotide sequence ID" value="NZ_BAABAA010000002.1"/>
</dbReference>
<proteinExistence type="predicted"/>
<keyword evidence="3" id="KW-1185">Reference proteome</keyword>
<reference evidence="3" key="1">
    <citation type="journal article" date="2019" name="Int. J. Syst. Evol. Microbiol.">
        <title>The Global Catalogue of Microorganisms (GCM) 10K type strain sequencing project: providing services to taxonomists for standard genome sequencing and annotation.</title>
        <authorList>
            <consortium name="The Broad Institute Genomics Platform"/>
            <consortium name="The Broad Institute Genome Sequencing Center for Infectious Disease"/>
            <person name="Wu L."/>
            <person name="Ma J."/>
        </authorList>
    </citation>
    <scope>NUCLEOTIDE SEQUENCE [LARGE SCALE GENOMIC DNA]</scope>
    <source>
        <strain evidence="3">JCM 16928</strain>
    </source>
</reference>
<evidence type="ECO:0000256" key="1">
    <source>
        <dbReference type="SAM" id="Phobius"/>
    </source>
</evidence>
<comment type="caution">
    <text evidence="2">The sequence shown here is derived from an EMBL/GenBank/DDBJ whole genome shotgun (WGS) entry which is preliminary data.</text>
</comment>
<evidence type="ECO:0000313" key="2">
    <source>
        <dbReference type="EMBL" id="GAA3554118.1"/>
    </source>
</evidence>
<dbReference type="Proteomes" id="UP001501222">
    <property type="component" value="Unassembled WGS sequence"/>
</dbReference>
<keyword evidence="1" id="KW-1133">Transmembrane helix</keyword>
<sequence>MPEPDEQELGPQIADAFQSKAHTVQGLRSAGYAAEARRRVHRRRQRLTMAAAAVVVVAAIGGVWGVIGGPSPVTTSSTAGSAADNGSKMAPGAPAEATVVCPEQHAILAAPTHEALPSGDGLDLDHAIVFGLEVCRYRLEGAQMLLGSAHFNAATAQQVVDAIKVLPERNPSLPVFKCTPQTARPKEAIVLRFDTATGIREVWVGYDGCSSAGFFTGTRTYGLYAAPLKLFMTGTVRPAGGIYLDHLKGW</sequence>
<protein>
    <recommendedName>
        <fullName evidence="4">DUF3558 domain-containing protein</fullName>
    </recommendedName>
</protein>
<gene>
    <name evidence="2" type="ORF">GCM10022235_22560</name>
</gene>
<evidence type="ECO:0008006" key="4">
    <source>
        <dbReference type="Google" id="ProtNLM"/>
    </source>
</evidence>
<dbReference type="EMBL" id="BAABAA010000002">
    <property type="protein sequence ID" value="GAA3554118.1"/>
    <property type="molecule type" value="Genomic_DNA"/>
</dbReference>
<evidence type="ECO:0000313" key="3">
    <source>
        <dbReference type="Proteomes" id="UP001501222"/>
    </source>
</evidence>
<name>A0ABP6WRR6_9ACTN</name>
<keyword evidence="1" id="KW-0472">Membrane</keyword>
<organism evidence="2 3">
    <name type="scientific">Kribbella ginsengisoli</name>
    <dbReference type="NCBI Taxonomy" id="363865"/>
    <lineage>
        <taxon>Bacteria</taxon>
        <taxon>Bacillati</taxon>
        <taxon>Actinomycetota</taxon>
        <taxon>Actinomycetes</taxon>
        <taxon>Propionibacteriales</taxon>
        <taxon>Kribbellaceae</taxon>
        <taxon>Kribbella</taxon>
    </lineage>
</organism>